<dbReference type="InterPro" id="IPR045851">
    <property type="entry name" value="AMP-bd_C_sf"/>
</dbReference>
<dbReference type="SUPFAM" id="SSF56801">
    <property type="entry name" value="Acetyl-CoA synthetase-like"/>
    <property type="match status" value="1"/>
</dbReference>
<accession>A0ABN1JIN7</accession>
<dbReference type="Gene3D" id="3.30.300.30">
    <property type="match status" value="1"/>
</dbReference>
<keyword evidence="3" id="KW-0436">Ligase</keyword>
<dbReference type="EMBL" id="BAAAEW010000002">
    <property type="protein sequence ID" value="GAA0740291.1"/>
    <property type="molecule type" value="Genomic_DNA"/>
</dbReference>
<feature type="domain" description="AMP-binding enzyme C-terminal" evidence="2">
    <location>
        <begin position="531"/>
        <end position="608"/>
    </location>
</feature>
<keyword evidence="4" id="KW-1185">Reference proteome</keyword>
<dbReference type="Pfam" id="PF00501">
    <property type="entry name" value="AMP-binding"/>
    <property type="match status" value="1"/>
</dbReference>
<evidence type="ECO:0000259" key="2">
    <source>
        <dbReference type="Pfam" id="PF13193"/>
    </source>
</evidence>
<evidence type="ECO:0000313" key="3">
    <source>
        <dbReference type="EMBL" id="GAA0740291.1"/>
    </source>
</evidence>
<reference evidence="3 4" key="1">
    <citation type="journal article" date="2019" name="Int. J. Syst. Evol. Microbiol.">
        <title>The Global Catalogue of Microorganisms (GCM) 10K type strain sequencing project: providing services to taxonomists for standard genome sequencing and annotation.</title>
        <authorList>
            <consortium name="The Broad Institute Genomics Platform"/>
            <consortium name="The Broad Institute Genome Sequencing Center for Infectious Disease"/>
            <person name="Wu L."/>
            <person name="Ma J."/>
        </authorList>
    </citation>
    <scope>NUCLEOTIDE SEQUENCE [LARGE SCALE GENOMIC DNA]</scope>
    <source>
        <strain evidence="3 4">JCM 15503</strain>
    </source>
</reference>
<dbReference type="InterPro" id="IPR050237">
    <property type="entry name" value="ATP-dep_AMP-bd_enzyme"/>
</dbReference>
<gene>
    <name evidence="3" type="ORF">GCM10009107_01800</name>
</gene>
<dbReference type="InterPro" id="IPR042099">
    <property type="entry name" value="ANL_N_sf"/>
</dbReference>
<dbReference type="Pfam" id="PF13193">
    <property type="entry name" value="AMP-binding_C"/>
    <property type="match status" value="1"/>
</dbReference>
<dbReference type="PANTHER" id="PTHR43767">
    <property type="entry name" value="LONG-CHAIN-FATTY-ACID--COA LIGASE"/>
    <property type="match status" value="1"/>
</dbReference>
<dbReference type="PROSITE" id="PS00455">
    <property type="entry name" value="AMP_BINDING"/>
    <property type="match status" value="1"/>
</dbReference>
<dbReference type="InterPro" id="IPR000873">
    <property type="entry name" value="AMP-dep_synth/lig_dom"/>
</dbReference>
<dbReference type="Proteomes" id="UP001500279">
    <property type="component" value="Unassembled WGS sequence"/>
</dbReference>
<proteinExistence type="predicted"/>
<comment type="caution">
    <text evidence="3">The sequence shown here is derived from an EMBL/GenBank/DDBJ whole genome shotgun (WGS) entry which is preliminary data.</text>
</comment>
<name>A0ABN1JIN7_9BURK</name>
<dbReference type="InterPro" id="IPR020845">
    <property type="entry name" value="AMP-binding_CS"/>
</dbReference>
<dbReference type="PANTHER" id="PTHR43767:SF1">
    <property type="entry name" value="NONRIBOSOMAL PEPTIDE SYNTHASE PES1 (EUROFUNG)-RELATED"/>
    <property type="match status" value="1"/>
</dbReference>
<protein>
    <submittedName>
        <fullName evidence="3">Long-chain fatty acid--CoA ligase</fullName>
    </submittedName>
</protein>
<dbReference type="NCBIfam" id="NF006181">
    <property type="entry name" value="PRK08314.1"/>
    <property type="match status" value="1"/>
</dbReference>
<sequence length="624" mass="68307">MAAPRQRRYAGPIAAARVLRAGSAPRHRFFRIFRFFDFPHGHAMKTADSIATPEAQATALPELPHLKHWPRRLPKSLVVPEVNLWFNLAVTAARFPNRAANLFFGHALSYGQLKQQAEALAGWLQAQGIGKGDRVALFLQNCPQFVIAFYAVMRCDAVVVPVNPMNRVEEFGHYISDPDTKAVICGADGAAIVAEANAALPPQQQLQTLLVTRYSDMLPAQIPAALAPLPAIEAWLRADPPLPAGAYRWEEALGAGLHPAGPATALPDDLALLPYTSGTTGLPKGCMHTHRTLMSNTCGGGIWGYAGAESVSLGVVPMFHITGMLYNVLAPVYGGTTVVLLPRWDRELAGRLISQYRITHWTCIPTMIIDLFNSPNHHQFDLSSLVYLSGGGAAMPQAVAERLLKEYGLTFSEGYGLTETAAPSHGNPPERSKLQCLGMPIFGVDSRVIDPDTLALLPQGEVGEIVTHGPMVFKGYWKHPEATRAAFIELGGKRFFRTGDLGRVDEDGYFFITDRLKRMINASGFKVWPSEVELLLYRHPAVAEACVISAKDAYRGETVKAIIVLRAEARGVTSEQAIIDWAHEHMAAYKAPRVVEFVDTLPKSGSGKVMWRLLQEREGEATKR</sequence>
<dbReference type="GO" id="GO:0016874">
    <property type="term" value="F:ligase activity"/>
    <property type="evidence" value="ECO:0007669"/>
    <property type="project" value="UniProtKB-KW"/>
</dbReference>
<organism evidence="3 4">
    <name type="scientific">Ideonella azotifigens</name>
    <dbReference type="NCBI Taxonomy" id="513160"/>
    <lineage>
        <taxon>Bacteria</taxon>
        <taxon>Pseudomonadati</taxon>
        <taxon>Pseudomonadota</taxon>
        <taxon>Betaproteobacteria</taxon>
        <taxon>Burkholderiales</taxon>
        <taxon>Sphaerotilaceae</taxon>
        <taxon>Ideonella</taxon>
    </lineage>
</organism>
<dbReference type="Gene3D" id="3.40.50.12780">
    <property type="entry name" value="N-terminal domain of ligase-like"/>
    <property type="match status" value="1"/>
</dbReference>
<feature type="domain" description="AMP-dependent synthetase/ligase" evidence="1">
    <location>
        <begin position="90"/>
        <end position="477"/>
    </location>
</feature>
<dbReference type="InterPro" id="IPR025110">
    <property type="entry name" value="AMP-bd_C"/>
</dbReference>
<evidence type="ECO:0000259" key="1">
    <source>
        <dbReference type="Pfam" id="PF00501"/>
    </source>
</evidence>
<evidence type="ECO:0000313" key="4">
    <source>
        <dbReference type="Proteomes" id="UP001500279"/>
    </source>
</evidence>